<dbReference type="Proteomes" id="UP000594263">
    <property type="component" value="Unplaced"/>
</dbReference>
<evidence type="ECO:0000313" key="4">
    <source>
        <dbReference type="Proteomes" id="UP000594263"/>
    </source>
</evidence>
<feature type="compositionally biased region" description="Basic and acidic residues" evidence="1">
    <location>
        <begin position="81"/>
        <end position="93"/>
    </location>
</feature>
<name>A0A7N0TIP8_KALFE</name>
<dbReference type="PANTHER" id="PTHR33882">
    <property type="entry name" value="PATHOGENIC TYPE III EFFECTOR AVIRULENCE FACTOR AVR AVRRPT-CLEAVAGE: CLEAVAGE SITE PROTEIN"/>
    <property type="match status" value="1"/>
</dbReference>
<feature type="compositionally biased region" description="Basic residues" evidence="1">
    <location>
        <begin position="67"/>
        <end position="80"/>
    </location>
</feature>
<dbReference type="Pfam" id="PF05627">
    <property type="entry name" value="AvrRpt-cleavage"/>
    <property type="match status" value="1"/>
</dbReference>
<sequence length="110" mass="12728">MENRRERNGRMSVPQFGAWDNQGSGFNPADGYTVVFTKARQDRKEQKSAPIPTHLATPADNNTPPQPHHRRSHHHHHCHHQDHTHSRHHSDDEAMGKKNFLTYLNCCIKP</sequence>
<proteinExistence type="predicted"/>
<dbReference type="PANTHER" id="PTHR33882:SF11">
    <property type="entry name" value="RPM1-INTERACTING PROTEIN 4 (RIN4) FAMILY PROTEIN"/>
    <property type="match status" value="1"/>
</dbReference>
<keyword evidence="4" id="KW-1185">Reference proteome</keyword>
<dbReference type="Gramene" id="Kaladp0037s0306.1.v1.1">
    <property type="protein sequence ID" value="Kaladp0037s0306.1.v1.1"/>
    <property type="gene ID" value="Kaladp0037s0306.v1.1"/>
</dbReference>
<feature type="domain" description="RIN4 pathogenic type III effector avirulence factor Avr cleavage site" evidence="2">
    <location>
        <begin position="9"/>
        <end position="44"/>
    </location>
</feature>
<protein>
    <recommendedName>
        <fullName evidence="2">RIN4 pathogenic type III effector avirulence factor Avr cleavage site domain-containing protein</fullName>
    </recommendedName>
</protein>
<accession>A0A7N0TIP8</accession>
<organism evidence="3 4">
    <name type="scientific">Kalanchoe fedtschenkoi</name>
    <name type="common">Lavender scallops</name>
    <name type="synonym">South American air plant</name>
    <dbReference type="NCBI Taxonomy" id="63787"/>
    <lineage>
        <taxon>Eukaryota</taxon>
        <taxon>Viridiplantae</taxon>
        <taxon>Streptophyta</taxon>
        <taxon>Embryophyta</taxon>
        <taxon>Tracheophyta</taxon>
        <taxon>Spermatophyta</taxon>
        <taxon>Magnoliopsida</taxon>
        <taxon>eudicotyledons</taxon>
        <taxon>Gunneridae</taxon>
        <taxon>Pentapetalae</taxon>
        <taxon>Saxifragales</taxon>
        <taxon>Crassulaceae</taxon>
        <taxon>Kalanchoe</taxon>
    </lineage>
</organism>
<dbReference type="OMA" id="ARMENTG"/>
<feature type="region of interest" description="Disordered" evidence="1">
    <location>
        <begin position="1"/>
        <end position="24"/>
    </location>
</feature>
<evidence type="ECO:0000259" key="2">
    <source>
        <dbReference type="Pfam" id="PF05627"/>
    </source>
</evidence>
<dbReference type="InterPro" id="IPR008700">
    <property type="entry name" value="TypeIII_avirulence_cleave"/>
</dbReference>
<feature type="region of interest" description="Disordered" evidence="1">
    <location>
        <begin position="39"/>
        <end position="93"/>
    </location>
</feature>
<reference evidence="3" key="1">
    <citation type="submission" date="2021-01" db="UniProtKB">
        <authorList>
            <consortium name="EnsemblPlants"/>
        </authorList>
    </citation>
    <scope>IDENTIFICATION</scope>
</reference>
<dbReference type="AlphaFoldDB" id="A0A7N0TIP8"/>
<evidence type="ECO:0000313" key="3">
    <source>
        <dbReference type="EnsemblPlants" id="Kaladp0037s0306.1.v1.1"/>
    </source>
</evidence>
<dbReference type="EnsemblPlants" id="Kaladp0037s0306.1.v1.1">
    <property type="protein sequence ID" value="Kaladp0037s0306.1.v1.1"/>
    <property type="gene ID" value="Kaladp0037s0306.v1.1"/>
</dbReference>
<evidence type="ECO:0000256" key="1">
    <source>
        <dbReference type="SAM" id="MobiDB-lite"/>
    </source>
</evidence>